<dbReference type="RefSeq" id="WP_314016643.1">
    <property type="nucleotide sequence ID" value="NZ_JAVTTP010000001.1"/>
</dbReference>
<evidence type="ECO:0000256" key="6">
    <source>
        <dbReference type="SAM" id="MobiDB-lite"/>
    </source>
</evidence>
<evidence type="ECO:0000256" key="4">
    <source>
        <dbReference type="ARBA" id="ARBA00022989"/>
    </source>
</evidence>
<protein>
    <submittedName>
        <fullName evidence="8">YihY/virulence factor BrkB family protein</fullName>
    </submittedName>
</protein>
<feature type="transmembrane region" description="Helical" evidence="7">
    <location>
        <begin position="96"/>
        <end position="116"/>
    </location>
</feature>
<gene>
    <name evidence="8" type="ORF">RQM65_17140</name>
</gene>
<dbReference type="Proteomes" id="UP001250656">
    <property type="component" value="Unassembled WGS sequence"/>
</dbReference>
<feature type="transmembrane region" description="Helical" evidence="7">
    <location>
        <begin position="33"/>
        <end position="52"/>
    </location>
</feature>
<evidence type="ECO:0000313" key="9">
    <source>
        <dbReference type="Proteomes" id="UP001250656"/>
    </source>
</evidence>
<proteinExistence type="predicted"/>
<feature type="compositionally biased region" description="Polar residues" evidence="6">
    <location>
        <begin position="302"/>
        <end position="311"/>
    </location>
</feature>
<sequence>MDVRKKLKTFWTLLKDTAMAWVENDPFGKSAVISYYTLFSLPSLLMIVAWIASELFGVEAVRGKIAKRLGAFIGEGASNAIEGMIANASVKEGSTVAVIIGIAMLIFGATGVFVRLKMAMNDIWHVEPRKTVWLQTIIDRLISFGMILVLGFLFLVSLILSFVLKIVSDYIGTFAPKIAEIAASTFSYLLTFIVITGLFAALFKLLPDIKIRWKTTLSGAALTTVLFLIGEFLLGYYFTQSDPTSVYGGASSVVLIMLWVYYTCMILFFGAEFTAQYAHYIDEKVEPSEKGVRKASPGHSGFPQSISSPKS</sequence>
<dbReference type="PANTHER" id="PTHR30213">
    <property type="entry name" value="INNER MEMBRANE PROTEIN YHJD"/>
    <property type="match status" value="1"/>
</dbReference>
<feature type="transmembrane region" description="Helical" evidence="7">
    <location>
        <begin position="217"/>
        <end position="238"/>
    </location>
</feature>
<keyword evidence="5 7" id="KW-0472">Membrane</keyword>
<evidence type="ECO:0000256" key="3">
    <source>
        <dbReference type="ARBA" id="ARBA00022692"/>
    </source>
</evidence>
<keyword evidence="2" id="KW-1003">Cell membrane</keyword>
<organism evidence="8 9">
    <name type="scientific">Pricia mediterranea</name>
    <dbReference type="NCBI Taxonomy" id="3076079"/>
    <lineage>
        <taxon>Bacteria</taxon>
        <taxon>Pseudomonadati</taxon>
        <taxon>Bacteroidota</taxon>
        <taxon>Flavobacteriia</taxon>
        <taxon>Flavobacteriales</taxon>
        <taxon>Flavobacteriaceae</taxon>
        <taxon>Pricia</taxon>
    </lineage>
</organism>
<name>A0ABU3LAI8_9FLAO</name>
<dbReference type="InterPro" id="IPR017039">
    <property type="entry name" value="Virul_fac_BrkB"/>
</dbReference>
<evidence type="ECO:0000256" key="5">
    <source>
        <dbReference type="ARBA" id="ARBA00023136"/>
    </source>
</evidence>
<evidence type="ECO:0000256" key="1">
    <source>
        <dbReference type="ARBA" id="ARBA00004651"/>
    </source>
</evidence>
<dbReference type="PIRSF" id="PIRSF035875">
    <property type="entry name" value="RNase_BN"/>
    <property type="match status" value="1"/>
</dbReference>
<dbReference type="EMBL" id="JAVTTP010000001">
    <property type="protein sequence ID" value="MDT7830398.1"/>
    <property type="molecule type" value="Genomic_DNA"/>
</dbReference>
<dbReference type="Pfam" id="PF03631">
    <property type="entry name" value="Virul_fac_BrkB"/>
    <property type="match status" value="1"/>
</dbReference>
<dbReference type="PANTHER" id="PTHR30213:SF1">
    <property type="entry name" value="INNER MEMBRANE PROTEIN YHJD"/>
    <property type="match status" value="1"/>
</dbReference>
<keyword evidence="4 7" id="KW-1133">Transmembrane helix</keyword>
<feature type="region of interest" description="Disordered" evidence="6">
    <location>
        <begin position="290"/>
        <end position="311"/>
    </location>
</feature>
<comment type="caution">
    <text evidence="8">The sequence shown here is derived from an EMBL/GenBank/DDBJ whole genome shotgun (WGS) entry which is preliminary data.</text>
</comment>
<feature type="transmembrane region" description="Helical" evidence="7">
    <location>
        <begin position="250"/>
        <end position="271"/>
    </location>
</feature>
<keyword evidence="3 7" id="KW-0812">Transmembrane</keyword>
<evidence type="ECO:0000256" key="7">
    <source>
        <dbReference type="SAM" id="Phobius"/>
    </source>
</evidence>
<feature type="transmembrane region" description="Helical" evidence="7">
    <location>
        <begin position="137"/>
        <end position="166"/>
    </location>
</feature>
<evidence type="ECO:0000256" key="2">
    <source>
        <dbReference type="ARBA" id="ARBA00022475"/>
    </source>
</evidence>
<evidence type="ECO:0000313" key="8">
    <source>
        <dbReference type="EMBL" id="MDT7830398.1"/>
    </source>
</evidence>
<feature type="transmembrane region" description="Helical" evidence="7">
    <location>
        <begin position="186"/>
        <end position="205"/>
    </location>
</feature>
<comment type="subcellular location">
    <subcellularLocation>
        <location evidence="1">Cell membrane</location>
        <topology evidence="1">Multi-pass membrane protein</topology>
    </subcellularLocation>
</comment>
<keyword evidence="9" id="KW-1185">Reference proteome</keyword>
<accession>A0ABU3LAI8</accession>
<reference evidence="8 9" key="1">
    <citation type="submission" date="2023-09" db="EMBL/GenBank/DDBJ databases">
        <title>Novel taxa isolated from Blanes Bay.</title>
        <authorList>
            <person name="Rey-Velasco X."/>
            <person name="Lucena T."/>
        </authorList>
    </citation>
    <scope>NUCLEOTIDE SEQUENCE [LARGE SCALE GENOMIC DNA]</scope>
    <source>
        <strain evidence="8 9">S334</strain>
    </source>
</reference>